<dbReference type="RefSeq" id="WP_080159300.1">
    <property type="nucleotide sequence ID" value="NZ_FUZI01000018.1"/>
</dbReference>
<dbReference type="SUPFAM" id="SSF53335">
    <property type="entry name" value="S-adenosyl-L-methionine-dependent methyltransferases"/>
    <property type="match status" value="1"/>
</dbReference>
<evidence type="ECO:0000313" key="2">
    <source>
        <dbReference type="Proteomes" id="UP000189966"/>
    </source>
</evidence>
<gene>
    <name evidence="1" type="ORF">CZ809_04049</name>
</gene>
<keyword evidence="1" id="KW-0489">Methyltransferase</keyword>
<dbReference type="OrthoDB" id="3197274at2"/>
<keyword evidence="1" id="KW-0808">Transferase</keyword>
<evidence type="ECO:0000313" key="1">
    <source>
        <dbReference type="EMBL" id="SKC34429.1"/>
    </source>
</evidence>
<dbReference type="InterPro" id="IPR029063">
    <property type="entry name" value="SAM-dependent_MTases_sf"/>
</dbReference>
<dbReference type="GO" id="GO:0008168">
    <property type="term" value="F:methyltransferase activity"/>
    <property type="evidence" value="ECO:0007669"/>
    <property type="project" value="UniProtKB-KW"/>
</dbReference>
<organism evidence="1 2">
    <name type="scientific">Photobacterium piscicola</name>
    <dbReference type="NCBI Taxonomy" id="1378299"/>
    <lineage>
        <taxon>Bacteria</taxon>
        <taxon>Pseudomonadati</taxon>
        <taxon>Pseudomonadota</taxon>
        <taxon>Gammaproteobacteria</taxon>
        <taxon>Vibrionales</taxon>
        <taxon>Vibrionaceae</taxon>
        <taxon>Photobacterium</taxon>
    </lineage>
</organism>
<dbReference type="EMBL" id="FUZI01000018">
    <property type="protein sequence ID" value="SKC34429.1"/>
    <property type="molecule type" value="Genomic_DNA"/>
</dbReference>
<dbReference type="Gene3D" id="3.40.50.150">
    <property type="entry name" value="Vaccinia Virus protein VP39"/>
    <property type="match status" value="2"/>
</dbReference>
<sequence>MIQNPKRSAETVTDQTHWYNYYAGYSRSFTKSALHYCKLPKKSIILDPWNGAGTTTSTCANEGYSSIGIDLNPVMVLIAKSQQTTVTDLHLEKSKLLTSRFKVNVDDIDSLLNWFDKESVENIRKIEKFILKGNEFNSIYEKTNSLSNIQCLQYVALFNIVRILLKSFIPSNPTWIKKAKINEEKISIEWFEIRKNFLNEVRKLECNIKIKNKKEPLIKTSDSTNLPIEDNSIDLVISSPPYCTRIDYAVATLPELSILAVKGENEISNIRRSLMGATTVPKTLPKNENLGNVCMDFLNKVNKHESLASSGYYYKNFYQYFYNLRLSINEISRVLKKNSKCFLVVQDSFYKDIHCDLEKIIIDMFIANGLHHVNTYKFKSKNNMANINPKGKKYRKTTKAVESVIEIIKKRKNYGK</sequence>
<dbReference type="GO" id="GO:0032259">
    <property type="term" value="P:methylation"/>
    <property type="evidence" value="ECO:0007669"/>
    <property type="project" value="UniProtKB-KW"/>
</dbReference>
<accession>A0A1T5I5P0</accession>
<dbReference type="AlphaFoldDB" id="A0A1T5I5P0"/>
<protein>
    <submittedName>
        <fullName evidence="1">DNA methylase</fullName>
    </submittedName>
</protein>
<reference evidence="1 2" key="1">
    <citation type="submission" date="2017-02" db="EMBL/GenBank/DDBJ databases">
        <authorList>
            <person name="Peterson S.W."/>
        </authorList>
    </citation>
    <scope>NUCLEOTIDE SEQUENCE [LARGE SCALE GENOMIC DNA]</scope>
    <source>
        <strain evidence="2">type strain: NCCB 100098</strain>
    </source>
</reference>
<proteinExistence type="predicted"/>
<name>A0A1T5I5P0_9GAMM</name>
<dbReference type="Proteomes" id="UP000189966">
    <property type="component" value="Unassembled WGS sequence"/>
</dbReference>